<accession>A0A4Y2HLP1</accession>
<dbReference type="AlphaFoldDB" id="A0A4Y2HLP1"/>
<dbReference type="Proteomes" id="UP000499080">
    <property type="component" value="Unassembled WGS sequence"/>
</dbReference>
<evidence type="ECO:0000313" key="3">
    <source>
        <dbReference type="Proteomes" id="UP000499080"/>
    </source>
</evidence>
<feature type="compositionally biased region" description="Basic and acidic residues" evidence="1">
    <location>
        <begin position="81"/>
        <end position="98"/>
    </location>
</feature>
<organism evidence="2 3">
    <name type="scientific">Araneus ventricosus</name>
    <name type="common">Orbweaver spider</name>
    <name type="synonym">Epeira ventricosa</name>
    <dbReference type="NCBI Taxonomy" id="182803"/>
    <lineage>
        <taxon>Eukaryota</taxon>
        <taxon>Metazoa</taxon>
        <taxon>Ecdysozoa</taxon>
        <taxon>Arthropoda</taxon>
        <taxon>Chelicerata</taxon>
        <taxon>Arachnida</taxon>
        <taxon>Araneae</taxon>
        <taxon>Araneomorphae</taxon>
        <taxon>Entelegynae</taxon>
        <taxon>Araneoidea</taxon>
        <taxon>Araneidae</taxon>
        <taxon>Araneus</taxon>
    </lineage>
</organism>
<proteinExistence type="predicted"/>
<keyword evidence="3" id="KW-1185">Reference proteome</keyword>
<gene>
    <name evidence="2" type="ORF">AVEN_169761_1</name>
</gene>
<feature type="region of interest" description="Disordered" evidence="1">
    <location>
        <begin position="67"/>
        <end position="98"/>
    </location>
</feature>
<comment type="caution">
    <text evidence="2">The sequence shown here is derived from an EMBL/GenBank/DDBJ whole genome shotgun (WGS) entry which is preliminary data.</text>
</comment>
<evidence type="ECO:0000313" key="2">
    <source>
        <dbReference type="EMBL" id="GBM66089.1"/>
    </source>
</evidence>
<name>A0A4Y2HLP1_ARAVE</name>
<dbReference type="EMBL" id="BGPR01002007">
    <property type="protein sequence ID" value="GBM66089.1"/>
    <property type="molecule type" value="Genomic_DNA"/>
</dbReference>
<evidence type="ECO:0000256" key="1">
    <source>
        <dbReference type="SAM" id="MobiDB-lite"/>
    </source>
</evidence>
<protein>
    <submittedName>
        <fullName evidence="2">Uncharacterized protein</fullName>
    </submittedName>
</protein>
<reference evidence="2 3" key="1">
    <citation type="journal article" date="2019" name="Sci. Rep.">
        <title>Orb-weaving spider Araneus ventricosus genome elucidates the spidroin gene catalogue.</title>
        <authorList>
            <person name="Kono N."/>
            <person name="Nakamura H."/>
            <person name="Ohtoshi R."/>
            <person name="Moran D.A.P."/>
            <person name="Shinohara A."/>
            <person name="Yoshida Y."/>
            <person name="Fujiwara M."/>
            <person name="Mori M."/>
            <person name="Tomita M."/>
            <person name="Arakawa K."/>
        </authorList>
    </citation>
    <scope>NUCLEOTIDE SEQUENCE [LARGE SCALE GENOMIC DNA]</scope>
</reference>
<sequence length="157" mass="18415">MVLRRGIPTTYPHMKILTFAEAINILKMFPAVQQGSNDETVYIEDLIQTARSKFLDFYRRMTQKSFNRNDETPKNFSNGNKEMDETPKTCHDDEMDDGKGDLLIVIDDEDLERMSQPMPKIKSKPNDIFKKHFPSVPKEIYWFDGKATYTFSCERYP</sequence>